<dbReference type="CDD" id="cd16359">
    <property type="entry name" value="VOC_BsCatE_like_C"/>
    <property type="match status" value="1"/>
</dbReference>
<dbReference type="InterPro" id="IPR004360">
    <property type="entry name" value="Glyas_Fos-R_dOase_dom"/>
</dbReference>
<keyword evidence="3" id="KW-1185">Reference proteome</keyword>
<proteinExistence type="predicted"/>
<dbReference type="SUPFAM" id="SSF54593">
    <property type="entry name" value="Glyoxalase/Bleomycin resistance protein/Dihydroxybiphenyl dioxygenase"/>
    <property type="match status" value="2"/>
</dbReference>
<dbReference type="PANTHER" id="PTHR43279:SF1">
    <property type="entry name" value="CATECHOL-2,3-DIOXYGENASE"/>
    <property type="match status" value="1"/>
</dbReference>
<dbReference type="InterPro" id="IPR029068">
    <property type="entry name" value="Glyas_Bleomycin-R_OHBP_Dase"/>
</dbReference>
<comment type="caution">
    <text evidence="2">The sequence shown here is derived from an EMBL/GenBank/DDBJ whole genome shotgun (WGS) entry which is preliminary data.</text>
</comment>
<accession>A0ABU8F3N4</accession>
<dbReference type="RefSeq" id="WP_336497181.1">
    <property type="nucleotide sequence ID" value="NZ_JBAWSY010000004.1"/>
</dbReference>
<name>A0ABU8F3N4_9BACI</name>
<dbReference type="Proteomes" id="UP001364890">
    <property type="component" value="Unassembled WGS sequence"/>
</dbReference>
<feature type="domain" description="VOC" evidence="1">
    <location>
        <begin position="10"/>
        <end position="126"/>
    </location>
</feature>
<dbReference type="Pfam" id="PF00903">
    <property type="entry name" value="Glyoxalase"/>
    <property type="match status" value="2"/>
</dbReference>
<dbReference type="PROSITE" id="PS51819">
    <property type="entry name" value="VOC"/>
    <property type="match status" value="1"/>
</dbReference>
<dbReference type="Gene3D" id="3.10.180.10">
    <property type="entry name" value="2,3-Dihydroxybiphenyl 1,2-Dioxygenase, domain 1"/>
    <property type="match status" value="2"/>
</dbReference>
<sequence>MKYQNKPYTFVELVELKVSDLEKSLVYYQEIIGFKVLEKQENKVLLTADGKTALLSLEQRANSLPKTQKTTGLYHFALLLPSRADLGAVLKHFIEINERVGAGDHLVSEALYLTDPDGNGIEIYHDRPDTEWTWNGEFVAMDTLQIDAQGILASGASTKWVGLPEGTVMGHIHLHVRELAETEKFYNLLGFEVVTPNYPGALFMSTGKYHHHIGLNTWAGVGAPPAGENVVGLEAFTLVYPSDEELKAAVENLKTNDMNVVEENGSFVTKDPSQNKIKLIVK</sequence>
<evidence type="ECO:0000313" key="2">
    <source>
        <dbReference type="EMBL" id="MEI4769627.1"/>
    </source>
</evidence>
<dbReference type="InterPro" id="IPR037523">
    <property type="entry name" value="VOC_core"/>
</dbReference>
<dbReference type="PANTHER" id="PTHR43279">
    <property type="entry name" value="CATECHOL-2,3-DIOXYGENASE"/>
    <property type="match status" value="1"/>
</dbReference>
<gene>
    <name evidence="2" type="ORF">WAX74_08200</name>
</gene>
<dbReference type="CDD" id="cd07255">
    <property type="entry name" value="VOC_BsCatE_like_N"/>
    <property type="match status" value="1"/>
</dbReference>
<dbReference type="EMBL" id="JBAWSY010000004">
    <property type="protein sequence ID" value="MEI4769627.1"/>
    <property type="molecule type" value="Genomic_DNA"/>
</dbReference>
<reference evidence="2 3" key="1">
    <citation type="submission" date="2024-01" db="EMBL/GenBank/DDBJ databases">
        <title>Seven novel Bacillus-like species.</title>
        <authorList>
            <person name="Liu G."/>
        </authorList>
    </citation>
    <scope>NUCLEOTIDE SEQUENCE [LARGE SCALE GENOMIC DNA]</scope>
    <source>
        <strain evidence="2 3">FJAT-51614</strain>
    </source>
</reference>
<protein>
    <submittedName>
        <fullName evidence="2">VOC family protein</fullName>
    </submittedName>
</protein>
<evidence type="ECO:0000313" key="3">
    <source>
        <dbReference type="Proteomes" id="UP001364890"/>
    </source>
</evidence>
<evidence type="ECO:0000259" key="1">
    <source>
        <dbReference type="PROSITE" id="PS51819"/>
    </source>
</evidence>
<organism evidence="2 3">
    <name type="scientific">Psychrobacillus mangrovi</name>
    <dbReference type="NCBI Taxonomy" id="3117745"/>
    <lineage>
        <taxon>Bacteria</taxon>
        <taxon>Bacillati</taxon>
        <taxon>Bacillota</taxon>
        <taxon>Bacilli</taxon>
        <taxon>Bacillales</taxon>
        <taxon>Bacillaceae</taxon>
        <taxon>Psychrobacillus</taxon>
    </lineage>
</organism>